<keyword evidence="2" id="KW-0012">Acyltransferase</keyword>
<dbReference type="InterPro" id="IPR005079">
    <property type="entry name" value="Peptidase_C45_hydrolase"/>
</dbReference>
<keyword evidence="2" id="KW-0808">Transferase</keyword>
<dbReference type="Gene3D" id="1.10.10.2120">
    <property type="match status" value="1"/>
</dbReference>
<dbReference type="RefSeq" id="WP_019618056.1">
    <property type="nucleotide sequence ID" value="NZ_JBHUNE010000003.1"/>
</dbReference>
<organism evidence="2 3">
    <name type="scientific">Gulosibacter faecalis</name>
    <dbReference type="NCBI Taxonomy" id="272240"/>
    <lineage>
        <taxon>Bacteria</taxon>
        <taxon>Bacillati</taxon>
        <taxon>Actinomycetota</taxon>
        <taxon>Actinomycetes</taxon>
        <taxon>Micrococcales</taxon>
        <taxon>Microbacteriaceae</taxon>
        <taxon>Gulosibacter</taxon>
    </lineage>
</organism>
<reference evidence="3" key="1">
    <citation type="journal article" date="2019" name="Int. J. Syst. Evol. Microbiol.">
        <title>The Global Catalogue of Microorganisms (GCM) 10K type strain sequencing project: providing services to taxonomists for standard genome sequencing and annotation.</title>
        <authorList>
            <consortium name="The Broad Institute Genomics Platform"/>
            <consortium name="The Broad Institute Genome Sequencing Center for Infectious Disease"/>
            <person name="Wu L."/>
            <person name="Ma J."/>
        </authorList>
    </citation>
    <scope>NUCLEOTIDE SEQUENCE [LARGE SCALE GENOMIC DNA]</scope>
    <source>
        <strain evidence="3">TISTR 1514</strain>
    </source>
</reference>
<keyword evidence="3" id="KW-1185">Reference proteome</keyword>
<dbReference type="EMBL" id="JBHUNE010000003">
    <property type="protein sequence ID" value="MFD2757512.1"/>
    <property type="molecule type" value="Genomic_DNA"/>
</dbReference>
<dbReference type="InterPro" id="IPR047801">
    <property type="entry name" value="Peptidase_C45"/>
</dbReference>
<proteinExistence type="predicted"/>
<dbReference type="Pfam" id="PF03417">
    <property type="entry name" value="AAT"/>
    <property type="match status" value="1"/>
</dbReference>
<dbReference type="PANTHER" id="PTHR34180">
    <property type="entry name" value="PEPTIDASE C45"/>
    <property type="match status" value="1"/>
</dbReference>
<comment type="caution">
    <text evidence="2">The sequence shown here is derived from an EMBL/GenBank/DDBJ whole genome shotgun (WGS) entry which is preliminary data.</text>
</comment>
<evidence type="ECO:0000313" key="3">
    <source>
        <dbReference type="Proteomes" id="UP001597492"/>
    </source>
</evidence>
<dbReference type="Proteomes" id="UP001597492">
    <property type="component" value="Unassembled WGS sequence"/>
</dbReference>
<dbReference type="NCBIfam" id="NF040521">
    <property type="entry name" value="C45_proenzyme"/>
    <property type="match status" value="1"/>
</dbReference>
<evidence type="ECO:0000313" key="2">
    <source>
        <dbReference type="EMBL" id="MFD2757512.1"/>
    </source>
</evidence>
<protein>
    <submittedName>
        <fullName evidence="2">C45 family autoproteolytic acyltransferase/hydrolase</fullName>
    </submittedName>
</protein>
<dbReference type="PANTHER" id="PTHR34180:SF1">
    <property type="entry name" value="BETA-ALANYL-DOPAMINE_CARCININE HYDROLASE"/>
    <property type="match status" value="1"/>
</dbReference>
<accession>A0ABW5UV24</accession>
<evidence type="ECO:0000259" key="1">
    <source>
        <dbReference type="Pfam" id="PF03417"/>
    </source>
</evidence>
<dbReference type="InterPro" id="IPR047794">
    <property type="entry name" value="C45_proenzyme-like"/>
</dbReference>
<dbReference type="Gene3D" id="3.60.60.10">
    <property type="entry name" value="Penicillin V Acylase, Chain A"/>
    <property type="match status" value="1"/>
</dbReference>
<gene>
    <name evidence="2" type="ORF">ACFSW7_03850</name>
</gene>
<name>A0ABW5UV24_9MICO</name>
<sequence length="357" mass="37237">MRVHELRLVETEPYRRGQEYGRALAEQVRDSAERYAWAFGELGVDAETVARVARESFAQLEAWAPTQADELRGLAAGSGARLLDLAALNARTEVLAHAPKEAIECSTVVRLAPEGPMGIQTWDWHAELVPDAVLLEANVGGRRVRTFAEVGMLAKIGTGGNLALFLNILSHESDARGAGVPVHAVARRILEEADTVEEALAIAEGAPLSASTVLTVLEAPSAAKPAGDAASIELSPAGVALVRGSGGLLAHTNHFLDPRLATGDAASTQSTTDVRLAHLESVAAPVAAAARVSDLALAMCGDAGAAAPVCMRPADSPNLADRWQTLITIALTPGTGELHWHEGTPAGIAESGFQVFG</sequence>
<feature type="domain" description="Peptidase C45 hydrolase" evidence="1">
    <location>
        <begin position="114"/>
        <end position="289"/>
    </location>
</feature>
<dbReference type="GO" id="GO:0016746">
    <property type="term" value="F:acyltransferase activity"/>
    <property type="evidence" value="ECO:0007669"/>
    <property type="project" value="UniProtKB-KW"/>
</dbReference>